<organism evidence="1 2">
    <name type="scientific">Durusdinium trenchii</name>
    <dbReference type="NCBI Taxonomy" id="1381693"/>
    <lineage>
        <taxon>Eukaryota</taxon>
        <taxon>Sar</taxon>
        <taxon>Alveolata</taxon>
        <taxon>Dinophyceae</taxon>
        <taxon>Suessiales</taxon>
        <taxon>Symbiodiniaceae</taxon>
        <taxon>Durusdinium</taxon>
    </lineage>
</organism>
<evidence type="ECO:0000313" key="1">
    <source>
        <dbReference type="EMBL" id="CAK9036529.1"/>
    </source>
</evidence>
<proteinExistence type="predicted"/>
<gene>
    <name evidence="1" type="ORF">SCF082_LOCUS21768</name>
</gene>
<dbReference type="Proteomes" id="UP001642464">
    <property type="component" value="Unassembled WGS sequence"/>
</dbReference>
<dbReference type="EMBL" id="CAXAMM010015546">
    <property type="protein sequence ID" value="CAK9036529.1"/>
    <property type="molecule type" value="Genomic_DNA"/>
</dbReference>
<comment type="caution">
    <text evidence="1">The sequence shown here is derived from an EMBL/GenBank/DDBJ whole genome shotgun (WGS) entry which is preliminary data.</text>
</comment>
<evidence type="ECO:0000313" key="2">
    <source>
        <dbReference type="Proteomes" id="UP001642464"/>
    </source>
</evidence>
<accession>A0ABP0LD64</accession>
<sequence length="129" mass="14835">MQGTFGYAESQFLRMYQQTSLIQNSGFTGKKVRVTKVEIVCGEYVRRAFWDHVTKKFKQWTSVWQRHLFGCEAGLSMIQCMKTSSNQLILAHINSDEAKAQRQQDDGGAVVVSNEKHVYSKFIVHFEHG</sequence>
<keyword evidence="2" id="KW-1185">Reference proteome</keyword>
<protein>
    <submittedName>
        <fullName evidence="1">Uncharacterized protein</fullName>
    </submittedName>
</protein>
<reference evidence="1 2" key="1">
    <citation type="submission" date="2024-02" db="EMBL/GenBank/DDBJ databases">
        <authorList>
            <person name="Chen Y."/>
            <person name="Shah S."/>
            <person name="Dougan E. K."/>
            <person name="Thang M."/>
            <person name="Chan C."/>
        </authorList>
    </citation>
    <scope>NUCLEOTIDE SEQUENCE [LARGE SCALE GENOMIC DNA]</scope>
</reference>
<name>A0ABP0LD64_9DINO</name>